<keyword evidence="2" id="KW-1185">Reference proteome</keyword>
<dbReference type="Proteomes" id="UP001497680">
    <property type="component" value="Unassembled WGS sequence"/>
</dbReference>
<proteinExistence type="predicted"/>
<sequence>MQTKTLILALFAAASASAASVHIHKPRANNNNNANNNQNNNDAANANADAADANANAAADFGICMPTMSFELGRAGRKPDEGTFLPEDPLVAEGQQDALNPSIIMTRICDQLTNVCEANDAAVAACEDAQAQTEALGTKDATTADAFNQALGF</sequence>
<protein>
    <submittedName>
        <fullName evidence="1">Uncharacterized protein</fullName>
    </submittedName>
</protein>
<dbReference type="EMBL" id="MU394325">
    <property type="protein sequence ID" value="KAI6085395.1"/>
    <property type="molecule type" value="Genomic_DNA"/>
</dbReference>
<organism evidence="1 2">
    <name type="scientific">Hypoxylon rubiginosum</name>
    <dbReference type="NCBI Taxonomy" id="110542"/>
    <lineage>
        <taxon>Eukaryota</taxon>
        <taxon>Fungi</taxon>
        <taxon>Dikarya</taxon>
        <taxon>Ascomycota</taxon>
        <taxon>Pezizomycotina</taxon>
        <taxon>Sordariomycetes</taxon>
        <taxon>Xylariomycetidae</taxon>
        <taxon>Xylariales</taxon>
        <taxon>Hypoxylaceae</taxon>
        <taxon>Hypoxylon</taxon>
    </lineage>
</organism>
<evidence type="ECO:0000313" key="1">
    <source>
        <dbReference type="EMBL" id="KAI6085395.1"/>
    </source>
</evidence>
<accession>A0ACC0CY56</accession>
<comment type="caution">
    <text evidence="1">The sequence shown here is derived from an EMBL/GenBank/DDBJ whole genome shotgun (WGS) entry which is preliminary data.</text>
</comment>
<name>A0ACC0CY56_9PEZI</name>
<evidence type="ECO:0000313" key="2">
    <source>
        <dbReference type="Proteomes" id="UP001497680"/>
    </source>
</evidence>
<gene>
    <name evidence="1" type="ORF">F4821DRAFT_149304</name>
</gene>
<reference evidence="1 2" key="1">
    <citation type="journal article" date="2022" name="New Phytol.">
        <title>Ecological generalism drives hyperdiversity of secondary metabolite gene clusters in xylarialean endophytes.</title>
        <authorList>
            <person name="Franco M.E.E."/>
            <person name="Wisecaver J.H."/>
            <person name="Arnold A.E."/>
            <person name="Ju Y.M."/>
            <person name="Slot J.C."/>
            <person name="Ahrendt S."/>
            <person name="Moore L.P."/>
            <person name="Eastman K.E."/>
            <person name="Scott K."/>
            <person name="Konkel Z."/>
            <person name="Mondo S.J."/>
            <person name="Kuo A."/>
            <person name="Hayes R.D."/>
            <person name="Haridas S."/>
            <person name="Andreopoulos B."/>
            <person name="Riley R."/>
            <person name="LaButti K."/>
            <person name="Pangilinan J."/>
            <person name="Lipzen A."/>
            <person name="Amirebrahimi M."/>
            <person name="Yan J."/>
            <person name="Adam C."/>
            <person name="Keymanesh K."/>
            <person name="Ng V."/>
            <person name="Louie K."/>
            <person name="Northen T."/>
            <person name="Drula E."/>
            <person name="Henrissat B."/>
            <person name="Hsieh H.M."/>
            <person name="Youens-Clark K."/>
            <person name="Lutzoni F."/>
            <person name="Miadlikowska J."/>
            <person name="Eastwood D.C."/>
            <person name="Hamelin R.C."/>
            <person name="Grigoriev I.V."/>
            <person name="U'Ren J.M."/>
        </authorList>
    </citation>
    <scope>NUCLEOTIDE SEQUENCE [LARGE SCALE GENOMIC DNA]</scope>
    <source>
        <strain evidence="1 2">ER1909</strain>
    </source>
</reference>